<dbReference type="CDD" id="cd01995">
    <property type="entry name" value="QueC-like"/>
    <property type="match status" value="1"/>
</dbReference>
<dbReference type="GO" id="GO:0016879">
    <property type="term" value="F:ligase activity, forming carbon-nitrogen bonds"/>
    <property type="evidence" value="ECO:0007669"/>
    <property type="project" value="UniProtKB-UniRule"/>
</dbReference>
<evidence type="ECO:0000313" key="13">
    <source>
        <dbReference type="Proteomes" id="UP000198607"/>
    </source>
</evidence>
<evidence type="ECO:0000256" key="3">
    <source>
        <dbReference type="ARBA" id="ARBA00022723"/>
    </source>
</evidence>
<name>A0A1G8LF66_9RHOO</name>
<comment type="similarity">
    <text evidence="8 11">Belongs to the QueC family.</text>
</comment>
<feature type="binding site" evidence="11">
    <location>
        <position position="193"/>
    </location>
    <ligand>
        <name>Zn(2+)</name>
        <dbReference type="ChEBI" id="CHEBI:29105"/>
    </ligand>
</feature>
<dbReference type="SUPFAM" id="SSF52402">
    <property type="entry name" value="Adenine nucleotide alpha hydrolases-like"/>
    <property type="match status" value="1"/>
</dbReference>
<evidence type="ECO:0000256" key="7">
    <source>
        <dbReference type="ARBA" id="ARBA00022840"/>
    </source>
</evidence>
<organism evidence="12 13">
    <name type="scientific">Propionivibrio dicarboxylicus</name>
    <dbReference type="NCBI Taxonomy" id="83767"/>
    <lineage>
        <taxon>Bacteria</taxon>
        <taxon>Pseudomonadati</taxon>
        <taxon>Pseudomonadota</taxon>
        <taxon>Betaproteobacteria</taxon>
        <taxon>Rhodocyclales</taxon>
        <taxon>Rhodocyclaceae</taxon>
        <taxon>Propionivibrio</taxon>
    </lineage>
</organism>
<dbReference type="PIRSF" id="PIRSF006293">
    <property type="entry name" value="ExsB"/>
    <property type="match status" value="1"/>
</dbReference>
<dbReference type="InterPro" id="IPR014729">
    <property type="entry name" value="Rossmann-like_a/b/a_fold"/>
</dbReference>
<keyword evidence="13" id="KW-1185">Reference proteome</keyword>
<dbReference type="Gene3D" id="3.40.50.620">
    <property type="entry name" value="HUPs"/>
    <property type="match status" value="1"/>
</dbReference>
<dbReference type="EC" id="6.3.4.20" evidence="9 11"/>
<feature type="binding site" evidence="11">
    <location>
        <position position="183"/>
    </location>
    <ligand>
        <name>Zn(2+)</name>
        <dbReference type="ChEBI" id="CHEBI:29105"/>
    </ligand>
</feature>
<keyword evidence="6 11" id="KW-0862">Zinc</keyword>
<evidence type="ECO:0000313" key="12">
    <source>
        <dbReference type="EMBL" id="SDI54338.1"/>
    </source>
</evidence>
<gene>
    <name evidence="11" type="primary">queC</name>
    <name evidence="12" type="ORF">SAMN05660652_03624</name>
</gene>
<dbReference type="UniPathway" id="UPA00391"/>
<dbReference type="EMBL" id="FNCY01000021">
    <property type="protein sequence ID" value="SDI54338.1"/>
    <property type="molecule type" value="Genomic_DNA"/>
</dbReference>
<evidence type="ECO:0000256" key="2">
    <source>
        <dbReference type="ARBA" id="ARBA00022598"/>
    </source>
</evidence>
<keyword evidence="2 11" id="KW-0436">Ligase</keyword>
<comment type="cofactor">
    <cofactor evidence="11">
        <name>Zn(2+)</name>
        <dbReference type="ChEBI" id="CHEBI:29105"/>
    </cofactor>
    <text evidence="11">Binds 1 zinc ion per subunit.</text>
</comment>
<reference evidence="12 13" key="1">
    <citation type="submission" date="2016-10" db="EMBL/GenBank/DDBJ databases">
        <authorList>
            <person name="de Groot N.N."/>
        </authorList>
    </citation>
    <scope>NUCLEOTIDE SEQUENCE [LARGE SCALE GENOMIC DNA]</scope>
    <source>
        <strain evidence="12 13">DSM 5885</strain>
    </source>
</reference>
<evidence type="ECO:0000256" key="10">
    <source>
        <dbReference type="ARBA" id="ARBA00047890"/>
    </source>
</evidence>
<feature type="binding site" evidence="11">
    <location>
        <position position="199"/>
    </location>
    <ligand>
        <name>Zn(2+)</name>
        <dbReference type="ChEBI" id="CHEBI:29105"/>
    </ligand>
</feature>
<keyword evidence="4 11" id="KW-0547">Nucleotide-binding</keyword>
<dbReference type="Pfam" id="PF06508">
    <property type="entry name" value="QueC"/>
    <property type="match status" value="1"/>
</dbReference>
<dbReference type="STRING" id="83767.SAMN05660652_03624"/>
<evidence type="ECO:0000256" key="4">
    <source>
        <dbReference type="ARBA" id="ARBA00022741"/>
    </source>
</evidence>
<dbReference type="NCBIfam" id="TIGR00364">
    <property type="entry name" value="7-cyano-7-deazaguanine synthase QueC"/>
    <property type="match status" value="1"/>
</dbReference>
<evidence type="ECO:0000256" key="9">
    <source>
        <dbReference type="ARBA" id="ARBA00039149"/>
    </source>
</evidence>
<feature type="binding site" evidence="11">
    <location>
        <begin position="3"/>
        <end position="13"/>
    </location>
    <ligand>
        <name>ATP</name>
        <dbReference type="ChEBI" id="CHEBI:30616"/>
    </ligand>
</feature>
<keyword evidence="3 11" id="KW-0479">Metal-binding</keyword>
<comment type="function">
    <text evidence="11">Catalyzes the ATP-dependent conversion of 7-carboxy-7-deazaguanine (CDG) to 7-cyano-7-deazaguanine (preQ(0)).</text>
</comment>
<dbReference type="InterPro" id="IPR018317">
    <property type="entry name" value="QueC"/>
</dbReference>
<proteinExistence type="inferred from homology"/>
<evidence type="ECO:0000256" key="5">
    <source>
        <dbReference type="ARBA" id="ARBA00022785"/>
    </source>
</evidence>
<comment type="catalytic activity">
    <reaction evidence="10 11">
        <text>7-carboxy-7-carbaguanine + NH4(+) + 2 ATP = 7-cyano-7-carbaguanine + 2 AMP + 2 diphosphate + 2 H(+)</text>
        <dbReference type="Rhea" id="RHEA:27982"/>
        <dbReference type="ChEBI" id="CHEBI:15378"/>
        <dbReference type="ChEBI" id="CHEBI:28938"/>
        <dbReference type="ChEBI" id="CHEBI:30616"/>
        <dbReference type="ChEBI" id="CHEBI:33019"/>
        <dbReference type="ChEBI" id="CHEBI:45075"/>
        <dbReference type="ChEBI" id="CHEBI:61036"/>
        <dbReference type="ChEBI" id="CHEBI:456215"/>
        <dbReference type="EC" id="6.3.4.20"/>
    </reaction>
</comment>
<dbReference type="AlphaFoldDB" id="A0A1G8LF66"/>
<keyword evidence="5 11" id="KW-0671">Queuosine biosynthesis</keyword>
<evidence type="ECO:0000256" key="8">
    <source>
        <dbReference type="ARBA" id="ARBA00037993"/>
    </source>
</evidence>
<dbReference type="HAMAP" id="MF_01633">
    <property type="entry name" value="QueC"/>
    <property type="match status" value="1"/>
</dbReference>
<accession>A0A1G8LF66</accession>
<dbReference type="GO" id="GO:0005524">
    <property type="term" value="F:ATP binding"/>
    <property type="evidence" value="ECO:0007669"/>
    <property type="project" value="UniProtKB-UniRule"/>
</dbReference>
<protein>
    <recommendedName>
        <fullName evidence="9 11">7-cyano-7-deazaguanine synthase</fullName>
        <ecNumber evidence="9 11">6.3.4.20</ecNumber>
    </recommendedName>
    <alternativeName>
        <fullName evidence="11">7-cyano-7-carbaguanine synthase</fullName>
    </alternativeName>
    <alternativeName>
        <fullName evidence="11">PreQ(0) synthase</fullName>
    </alternativeName>
    <alternativeName>
        <fullName evidence="11">Queuosine biosynthesis protein QueC</fullName>
    </alternativeName>
</protein>
<comment type="pathway">
    <text evidence="1 11">Purine metabolism; 7-cyano-7-deazaguanine biosynthesis.</text>
</comment>
<dbReference type="GO" id="GO:0008270">
    <property type="term" value="F:zinc ion binding"/>
    <property type="evidence" value="ECO:0007669"/>
    <property type="project" value="UniProtKB-UniRule"/>
</dbReference>
<feature type="binding site" evidence="11">
    <location>
        <position position="196"/>
    </location>
    <ligand>
        <name>Zn(2+)</name>
        <dbReference type="ChEBI" id="CHEBI:29105"/>
    </ligand>
</feature>
<dbReference type="PANTHER" id="PTHR42914:SF1">
    <property type="entry name" value="7-CYANO-7-DEAZAGUANINE SYNTHASE"/>
    <property type="match status" value="1"/>
</dbReference>
<evidence type="ECO:0000256" key="6">
    <source>
        <dbReference type="ARBA" id="ARBA00022833"/>
    </source>
</evidence>
<dbReference type="Proteomes" id="UP000198607">
    <property type="component" value="Unassembled WGS sequence"/>
</dbReference>
<evidence type="ECO:0000256" key="11">
    <source>
        <dbReference type="HAMAP-Rule" id="MF_01633"/>
    </source>
</evidence>
<dbReference type="GO" id="GO:0008616">
    <property type="term" value="P:tRNA queuosine(34) biosynthetic process"/>
    <property type="evidence" value="ECO:0007669"/>
    <property type="project" value="UniProtKB-UniRule"/>
</dbReference>
<keyword evidence="7 11" id="KW-0067">ATP-binding</keyword>
<dbReference type="PANTHER" id="PTHR42914">
    <property type="entry name" value="7-CYANO-7-DEAZAGUANINE SYNTHASE"/>
    <property type="match status" value="1"/>
</dbReference>
<sequence>MLLSGGLDSATTLAIARDRGHACYCLSLDYGQRHGAELNAAKKLASSLGAREHRVMKLDLAAFGGSALTDEHIAVPTEGVGSGIPVTYVPARNTIMLSLALAWAEVLGSRDIYVGVNAVDYSGYPDCRPEFIASFQAMANLATKAAVEGARLTIHAPLISLSKADIIRRGVSLGVDYGMTISCYQADEGGRACGLCDACRLRQEGFAAAGVTDPTVYQD</sequence>
<evidence type="ECO:0000256" key="1">
    <source>
        <dbReference type="ARBA" id="ARBA00005061"/>
    </source>
</evidence>